<keyword evidence="6" id="KW-0136">Cellulose degradation</keyword>
<feature type="chain" id="PRO_5043595542" description="cellulose 1,4-beta-cellobiosidase (non-reducing end)" evidence="10">
    <location>
        <begin position="21"/>
        <end position="251"/>
    </location>
</feature>
<dbReference type="PRINTS" id="PR00734">
    <property type="entry name" value="GLHYDRLASE7"/>
</dbReference>
<dbReference type="Pfam" id="PF00840">
    <property type="entry name" value="Glyco_hydro_7"/>
    <property type="match status" value="1"/>
</dbReference>
<dbReference type="InterPro" id="IPR013320">
    <property type="entry name" value="ConA-like_dom_sf"/>
</dbReference>
<dbReference type="Gene3D" id="2.70.100.10">
    <property type="entry name" value="Glycoside hydrolase, family 7, domain"/>
    <property type="match status" value="1"/>
</dbReference>
<dbReference type="Proteomes" id="UP001497623">
    <property type="component" value="Unassembled WGS sequence"/>
</dbReference>
<keyword evidence="8" id="KW-0326">Glycosidase</keyword>
<protein>
    <recommendedName>
        <fullName evidence="3">cellulose 1,4-beta-cellobiosidase (non-reducing end)</fullName>
        <ecNumber evidence="3">3.2.1.91</ecNumber>
    </recommendedName>
</protein>
<comment type="caution">
    <text evidence="11">The sequence shown here is derived from an EMBL/GenBank/DDBJ whole genome shotgun (WGS) entry which is preliminary data.</text>
</comment>
<dbReference type="EMBL" id="CAXKWB010000502">
    <property type="protein sequence ID" value="CAL4061039.1"/>
    <property type="molecule type" value="Genomic_DNA"/>
</dbReference>
<keyword evidence="12" id="KW-1185">Reference proteome</keyword>
<evidence type="ECO:0000256" key="10">
    <source>
        <dbReference type="SAM" id="SignalP"/>
    </source>
</evidence>
<dbReference type="PANTHER" id="PTHR33753">
    <property type="entry name" value="1,4-BETA-D-GLUCAN CELLOBIOHYDROLASE B"/>
    <property type="match status" value="1"/>
</dbReference>
<evidence type="ECO:0000256" key="8">
    <source>
        <dbReference type="ARBA" id="ARBA00023295"/>
    </source>
</evidence>
<reference evidence="11 12" key="1">
    <citation type="submission" date="2024-05" db="EMBL/GenBank/DDBJ databases">
        <authorList>
            <person name="Wallberg A."/>
        </authorList>
    </citation>
    <scope>NUCLEOTIDE SEQUENCE [LARGE SCALE GENOMIC DNA]</scope>
</reference>
<sequence length="251" mass="27565">MCQLLIVTLALVAFSSTGYCQQLGTNTAEEHLMLSIGVCKEGDNGKCEFEQASITIDSNWRWTHVADDYVNCFTGNLWDEEYCPDAATCTENCALDGVDEATWTGTYGITSWDEGDTSGMELTFVTEGPYSSNVGSRVYLLDTDDENYRMFTLKNREFTMDVDVSGIGCGLNGAVYFVEMEKDGGLSEFEGNNCGSNYGTGYCDAQCPHDMKWIAGEANCEGWNPADNDANSGTGQYGACCFEMDIWEANR</sequence>
<feature type="non-terminal residue" evidence="11">
    <location>
        <position position="251"/>
    </location>
</feature>
<feature type="signal peptide" evidence="10">
    <location>
        <begin position="1"/>
        <end position="20"/>
    </location>
</feature>
<name>A0AAV2PPC8_MEGNR</name>
<evidence type="ECO:0000256" key="9">
    <source>
        <dbReference type="ARBA" id="ARBA00023326"/>
    </source>
</evidence>
<dbReference type="InterPro" id="IPR037019">
    <property type="entry name" value="Glyco_hydro_7_sf"/>
</dbReference>
<evidence type="ECO:0000313" key="12">
    <source>
        <dbReference type="Proteomes" id="UP001497623"/>
    </source>
</evidence>
<comment type="similarity">
    <text evidence="2">Belongs to the glycosyl hydrolase 7 (cellulase C) family.</text>
</comment>
<keyword evidence="5" id="KW-0378">Hydrolase</keyword>
<evidence type="ECO:0000256" key="1">
    <source>
        <dbReference type="ARBA" id="ARBA00001641"/>
    </source>
</evidence>
<keyword evidence="9" id="KW-0624">Polysaccharide degradation</keyword>
<evidence type="ECO:0000256" key="3">
    <source>
        <dbReference type="ARBA" id="ARBA00012561"/>
    </source>
</evidence>
<organism evidence="11 12">
    <name type="scientific">Meganyctiphanes norvegica</name>
    <name type="common">Northern krill</name>
    <name type="synonym">Thysanopoda norvegica</name>
    <dbReference type="NCBI Taxonomy" id="48144"/>
    <lineage>
        <taxon>Eukaryota</taxon>
        <taxon>Metazoa</taxon>
        <taxon>Ecdysozoa</taxon>
        <taxon>Arthropoda</taxon>
        <taxon>Crustacea</taxon>
        <taxon>Multicrustacea</taxon>
        <taxon>Malacostraca</taxon>
        <taxon>Eumalacostraca</taxon>
        <taxon>Eucarida</taxon>
        <taxon>Euphausiacea</taxon>
        <taxon>Euphausiidae</taxon>
        <taxon>Meganyctiphanes</taxon>
    </lineage>
</organism>
<dbReference type="AlphaFoldDB" id="A0AAV2PPC8"/>
<keyword evidence="4 10" id="KW-0732">Signal</keyword>
<dbReference type="PANTHER" id="PTHR33753:SF2">
    <property type="entry name" value="GLYCOSIDE HYDROLASE FAMILY 7 PROTEIN"/>
    <property type="match status" value="1"/>
</dbReference>
<dbReference type="SUPFAM" id="SSF49899">
    <property type="entry name" value="Concanavalin A-like lectins/glucanases"/>
    <property type="match status" value="1"/>
</dbReference>
<proteinExistence type="inferred from homology"/>
<accession>A0AAV2PPC8</accession>
<evidence type="ECO:0000313" key="11">
    <source>
        <dbReference type="EMBL" id="CAL4061039.1"/>
    </source>
</evidence>
<gene>
    <name evidence="11" type="ORF">MNOR_LOCUS1789</name>
</gene>
<evidence type="ECO:0000256" key="5">
    <source>
        <dbReference type="ARBA" id="ARBA00022801"/>
    </source>
</evidence>
<dbReference type="EC" id="3.2.1.91" evidence="3"/>
<comment type="catalytic activity">
    <reaction evidence="1">
        <text>Hydrolysis of (1-&gt;4)-beta-D-glucosidic linkages in cellulose and cellotetraose, releasing cellobiose from the non-reducing ends of the chains.</text>
        <dbReference type="EC" id="3.2.1.91"/>
    </reaction>
</comment>
<dbReference type="InterPro" id="IPR001722">
    <property type="entry name" value="Glyco_hydro_7"/>
</dbReference>
<keyword evidence="7" id="KW-0119">Carbohydrate metabolism</keyword>
<evidence type="ECO:0000256" key="7">
    <source>
        <dbReference type="ARBA" id="ARBA00023277"/>
    </source>
</evidence>
<evidence type="ECO:0000256" key="6">
    <source>
        <dbReference type="ARBA" id="ARBA00023001"/>
    </source>
</evidence>
<evidence type="ECO:0000256" key="4">
    <source>
        <dbReference type="ARBA" id="ARBA00022729"/>
    </source>
</evidence>
<evidence type="ECO:0000256" key="2">
    <source>
        <dbReference type="ARBA" id="ARBA00006044"/>
    </source>
</evidence>
<dbReference type="GO" id="GO:0030245">
    <property type="term" value="P:cellulose catabolic process"/>
    <property type="evidence" value="ECO:0007669"/>
    <property type="project" value="UniProtKB-KW"/>
</dbReference>
<dbReference type="GO" id="GO:0016162">
    <property type="term" value="F:cellulose 1,4-beta-cellobiosidase activity"/>
    <property type="evidence" value="ECO:0007669"/>
    <property type="project" value="UniProtKB-EC"/>
</dbReference>